<dbReference type="Pfam" id="PF13193">
    <property type="entry name" value="AMP-binding_C"/>
    <property type="match status" value="1"/>
</dbReference>
<evidence type="ECO:0000313" key="5">
    <source>
        <dbReference type="EMBL" id="PRY47401.1"/>
    </source>
</evidence>
<dbReference type="PROSITE" id="PS00455">
    <property type="entry name" value="AMP_BINDING"/>
    <property type="match status" value="1"/>
</dbReference>
<dbReference type="Gene3D" id="3.40.50.12780">
    <property type="entry name" value="N-terminal domain of ligase-like"/>
    <property type="match status" value="1"/>
</dbReference>
<accession>A0A2T0TP38</accession>
<dbReference type="CDD" id="cd05936">
    <property type="entry name" value="FC-FACS_FadD_like"/>
    <property type="match status" value="1"/>
</dbReference>
<dbReference type="InterPro" id="IPR020845">
    <property type="entry name" value="AMP-binding_CS"/>
</dbReference>
<dbReference type="AlphaFoldDB" id="A0A2T0TP38"/>
<name>A0A2T0TP38_9ACTN</name>
<comment type="similarity">
    <text evidence="1">Belongs to the ATP-dependent AMP-binding enzyme family.</text>
</comment>
<dbReference type="PANTHER" id="PTHR43767:SF12">
    <property type="entry name" value="AMP-DEPENDENT SYNTHETASE AND LIGASE"/>
    <property type="match status" value="1"/>
</dbReference>
<feature type="domain" description="AMP-dependent synthetase/ligase" evidence="3">
    <location>
        <begin position="11"/>
        <end position="376"/>
    </location>
</feature>
<dbReference type="PANTHER" id="PTHR43767">
    <property type="entry name" value="LONG-CHAIN-FATTY-ACID--COA LIGASE"/>
    <property type="match status" value="1"/>
</dbReference>
<proteinExistence type="inferred from homology"/>
<dbReference type="Proteomes" id="UP000239210">
    <property type="component" value="Unassembled WGS sequence"/>
</dbReference>
<sequence length="510" mass="54554">MSFNLTTILRESTLAHPDKPMLRLGPSTLSYGQVDQLSAQVAAGLRAAGLRRGDTVALQLPNVPQFVLAYFGALRAGLTLVPLNPLLKAPEVAYHLSDSGARLLITFDAFADEAVKGAAEAGDVRVYVVPSPGGGELPADTTPFDELVAAGAGADPADVEQMSPDDTAVVIYTSGTTGRPKGAELTHFQMFMAATVAAETFGYGDDDVAMAVLPLFHVFGLSSVMNSAVRAGATLVLVPRFEVDAVLDALEQHRVTVFCGVPTMFVALVHADLTGRDVSTLRVCVSGGASIPGEVIRGFEAAYPGTTILEGYGLSETSALATFNRSAEDRRVLSIGKRLYGCEVRVVDPDDRELPPGPDNVGEIVLRGHNIMKGYLGRPEATAEAMRGGWFHTGDLGHRDEDGFFYIVDRKKDLVIRGGFNVYPREIEEVLHTHPAVLEAAVIGRPDERLGEEVVAFVSLRPGSSAEPGEVVAFCKERLAAYKYPREVVVIDELPKGPSGKVLKTELRNR</sequence>
<comment type="caution">
    <text evidence="5">The sequence shown here is derived from an EMBL/GenBank/DDBJ whole genome shotgun (WGS) entry which is preliminary data.</text>
</comment>
<evidence type="ECO:0000259" key="4">
    <source>
        <dbReference type="Pfam" id="PF13193"/>
    </source>
</evidence>
<evidence type="ECO:0000259" key="3">
    <source>
        <dbReference type="Pfam" id="PF00501"/>
    </source>
</evidence>
<dbReference type="NCBIfam" id="NF004837">
    <property type="entry name" value="PRK06187.1"/>
    <property type="match status" value="1"/>
</dbReference>
<protein>
    <submittedName>
        <fullName evidence="5">Long-chain acyl-CoA synthetase</fullName>
    </submittedName>
</protein>
<dbReference type="RefSeq" id="WP_106279807.1">
    <property type="nucleotide sequence ID" value="NZ_PVTG01000014.1"/>
</dbReference>
<dbReference type="InterPro" id="IPR025110">
    <property type="entry name" value="AMP-bd_C"/>
</dbReference>
<organism evidence="5 6">
    <name type="scientific">Geodermatophilus tzadiensis</name>
    <dbReference type="NCBI Taxonomy" id="1137988"/>
    <lineage>
        <taxon>Bacteria</taxon>
        <taxon>Bacillati</taxon>
        <taxon>Actinomycetota</taxon>
        <taxon>Actinomycetes</taxon>
        <taxon>Geodermatophilales</taxon>
        <taxon>Geodermatophilaceae</taxon>
        <taxon>Geodermatophilus</taxon>
    </lineage>
</organism>
<keyword evidence="2" id="KW-0436">Ligase</keyword>
<dbReference type="InterPro" id="IPR000873">
    <property type="entry name" value="AMP-dep_synth/lig_dom"/>
</dbReference>
<dbReference type="Gene3D" id="3.30.300.30">
    <property type="match status" value="1"/>
</dbReference>
<reference evidence="5 6" key="1">
    <citation type="submission" date="2018-03" db="EMBL/GenBank/DDBJ databases">
        <title>Genomic Encyclopedia of Archaeal and Bacterial Type Strains, Phase II (KMG-II): from individual species to whole genera.</title>
        <authorList>
            <person name="Goeker M."/>
        </authorList>
    </citation>
    <scope>NUCLEOTIDE SEQUENCE [LARGE SCALE GENOMIC DNA]</scope>
    <source>
        <strain evidence="5 6">DSM 45416</strain>
    </source>
</reference>
<evidence type="ECO:0000256" key="1">
    <source>
        <dbReference type="ARBA" id="ARBA00006432"/>
    </source>
</evidence>
<gene>
    <name evidence="5" type="ORF">LY71_11433</name>
</gene>
<keyword evidence="6" id="KW-1185">Reference proteome</keyword>
<dbReference type="Pfam" id="PF00501">
    <property type="entry name" value="AMP-binding"/>
    <property type="match status" value="1"/>
</dbReference>
<dbReference type="InterPro" id="IPR050237">
    <property type="entry name" value="ATP-dep_AMP-bd_enzyme"/>
</dbReference>
<evidence type="ECO:0000313" key="6">
    <source>
        <dbReference type="Proteomes" id="UP000239210"/>
    </source>
</evidence>
<evidence type="ECO:0000256" key="2">
    <source>
        <dbReference type="ARBA" id="ARBA00022598"/>
    </source>
</evidence>
<dbReference type="InterPro" id="IPR045851">
    <property type="entry name" value="AMP-bd_C_sf"/>
</dbReference>
<dbReference type="InterPro" id="IPR042099">
    <property type="entry name" value="ANL_N_sf"/>
</dbReference>
<dbReference type="OrthoDB" id="4363623at2"/>
<dbReference type="SUPFAM" id="SSF56801">
    <property type="entry name" value="Acetyl-CoA synthetase-like"/>
    <property type="match status" value="1"/>
</dbReference>
<dbReference type="GO" id="GO:0016877">
    <property type="term" value="F:ligase activity, forming carbon-sulfur bonds"/>
    <property type="evidence" value="ECO:0007669"/>
    <property type="project" value="UniProtKB-ARBA"/>
</dbReference>
<dbReference type="EMBL" id="PVTG01000014">
    <property type="protein sequence ID" value="PRY47401.1"/>
    <property type="molecule type" value="Genomic_DNA"/>
</dbReference>
<dbReference type="FunFam" id="3.30.300.30:FF:000008">
    <property type="entry name" value="2,3-dihydroxybenzoate-AMP ligase"/>
    <property type="match status" value="1"/>
</dbReference>
<feature type="domain" description="AMP-binding enzyme C-terminal" evidence="4">
    <location>
        <begin position="426"/>
        <end position="501"/>
    </location>
</feature>